<evidence type="ECO:0000313" key="3">
    <source>
        <dbReference type="RefSeq" id="XP_024935759.1"/>
    </source>
</evidence>
<dbReference type="RefSeq" id="XP_024935759.1">
    <property type="nucleotide sequence ID" value="XM_025079991.1"/>
</dbReference>
<evidence type="ECO:0000313" key="4">
    <source>
        <dbReference type="RefSeq" id="XP_024935760.1"/>
    </source>
</evidence>
<evidence type="ECO:0000313" key="7">
    <source>
        <dbReference type="RefSeq" id="XP_024935763.1"/>
    </source>
</evidence>
<keyword evidence="1" id="KW-1133">Transmembrane helix</keyword>
<accession>A0AAJ7R802</accession>
<evidence type="ECO:0000256" key="1">
    <source>
        <dbReference type="SAM" id="Phobius"/>
    </source>
</evidence>
<evidence type="ECO:0000313" key="6">
    <source>
        <dbReference type="RefSeq" id="XP_024935762.1"/>
    </source>
</evidence>
<feature type="transmembrane region" description="Helical" evidence="1">
    <location>
        <begin position="103"/>
        <end position="121"/>
    </location>
</feature>
<dbReference type="Proteomes" id="UP000694920">
    <property type="component" value="Unplaced"/>
</dbReference>
<reference evidence="3 4" key="1">
    <citation type="submission" date="2025-04" db="UniProtKB">
        <authorList>
            <consortium name="RefSeq"/>
        </authorList>
    </citation>
    <scope>IDENTIFICATION</scope>
</reference>
<feature type="transmembrane region" description="Helical" evidence="1">
    <location>
        <begin position="141"/>
        <end position="159"/>
    </location>
</feature>
<dbReference type="RefSeq" id="XP_024935760.1">
    <property type="nucleotide sequence ID" value="XM_025079992.1"/>
</dbReference>
<dbReference type="RefSeq" id="XP_024935763.1">
    <property type="nucleotide sequence ID" value="XM_025079995.1"/>
</dbReference>
<keyword evidence="2" id="KW-1185">Reference proteome</keyword>
<dbReference type="GeneID" id="112493651"/>
<keyword evidence="1" id="KW-0812">Transmembrane</keyword>
<sequence length="179" mass="20273">MHHQVPINLNYDHRSGEPRMHDGLGIYPGTYNSDGLRFMQNDASIRNSKSLTALAQLGIYCLQEWYENSCLEVSSAVHEIRSLWITTTGGTCSKKITVANRQIAYYLIILSIYLIETVLWIDKKLFQGLLVVLFESHDKRQMLIGLGIVVCEILFLYVIGSPYSYPHPECDATNEPSSS</sequence>
<gene>
    <name evidence="3 4 5 6 7" type="primary">LOC112493651</name>
</gene>
<dbReference type="AlphaFoldDB" id="A0AAJ7R802"/>
<dbReference type="RefSeq" id="XP_024935761.1">
    <property type="nucleotide sequence ID" value="XM_025079993.1"/>
</dbReference>
<organism evidence="2 3">
    <name type="scientific">Cephus cinctus</name>
    <name type="common">Wheat stem sawfly</name>
    <dbReference type="NCBI Taxonomy" id="211228"/>
    <lineage>
        <taxon>Eukaryota</taxon>
        <taxon>Metazoa</taxon>
        <taxon>Ecdysozoa</taxon>
        <taxon>Arthropoda</taxon>
        <taxon>Hexapoda</taxon>
        <taxon>Insecta</taxon>
        <taxon>Pterygota</taxon>
        <taxon>Neoptera</taxon>
        <taxon>Endopterygota</taxon>
        <taxon>Hymenoptera</taxon>
        <taxon>Cephoidea</taxon>
        <taxon>Cephidae</taxon>
        <taxon>Cephus</taxon>
    </lineage>
</organism>
<dbReference type="KEGG" id="ccin:112493651"/>
<name>A0AAJ7R802_CEPCN</name>
<evidence type="ECO:0000313" key="2">
    <source>
        <dbReference type="Proteomes" id="UP000694920"/>
    </source>
</evidence>
<evidence type="ECO:0000313" key="5">
    <source>
        <dbReference type="RefSeq" id="XP_024935761.1"/>
    </source>
</evidence>
<dbReference type="RefSeq" id="XP_024935762.1">
    <property type="nucleotide sequence ID" value="XM_025079994.1"/>
</dbReference>
<protein>
    <submittedName>
        <fullName evidence="3 4">Uncharacterized protein LOC112493651 isoform X1</fullName>
    </submittedName>
</protein>
<proteinExistence type="predicted"/>
<keyword evidence="1" id="KW-0472">Membrane</keyword>